<dbReference type="EMBL" id="JABXYM010000001">
    <property type="protein sequence ID" value="MCR6096604.1"/>
    <property type="molecule type" value="Genomic_DNA"/>
</dbReference>
<dbReference type="Proteomes" id="UP001057753">
    <property type="component" value="Unassembled WGS sequence"/>
</dbReference>
<dbReference type="GO" id="GO:0016491">
    <property type="term" value="F:oxidoreductase activity"/>
    <property type="evidence" value="ECO:0007669"/>
    <property type="project" value="InterPro"/>
</dbReference>
<keyword evidence="6" id="KW-1133">Transmembrane helix</keyword>
<dbReference type="InterPro" id="IPR000866">
    <property type="entry name" value="AhpC/TSA"/>
</dbReference>
<dbReference type="GO" id="GO:0017004">
    <property type="term" value="P:cytochrome complex assembly"/>
    <property type="evidence" value="ECO:0007669"/>
    <property type="project" value="UniProtKB-KW"/>
</dbReference>
<evidence type="ECO:0000256" key="4">
    <source>
        <dbReference type="ARBA" id="ARBA00023157"/>
    </source>
</evidence>
<keyword evidence="6" id="KW-0812">Transmembrane</keyword>
<dbReference type="SUPFAM" id="SSF52833">
    <property type="entry name" value="Thioredoxin-like"/>
    <property type="match status" value="1"/>
</dbReference>
<keyword evidence="5" id="KW-0676">Redox-active center</keyword>
<dbReference type="Pfam" id="PF00578">
    <property type="entry name" value="AhpC-TSA"/>
    <property type="match status" value="1"/>
</dbReference>
<comment type="caution">
    <text evidence="8">The sequence shown here is derived from an EMBL/GenBank/DDBJ whole genome shotgun (WGS) entry which is preliminary data.</text>
</comment>
<evidence type="ECO:0000259" key="7">
    <source>
        <dbReference type="PROSITE" id="PS51352"/>
    </source>
</evidence>
<dbReference type="GO" id="GO:0016209">
    <property type="term" value="F:antioxidant activity"/>
    <property type="evidence" value="ECO:0007669"/>
    <property type="project" value="InterPro"/>
</dbReference>
<name>A0A9Q4FZB7_SALAG</name>
<dbReference type="PROSITE" id="PS00194">
    <property type="entry name" value="THIOREDOXIN_1"/>
    <property type="match status" value="1"/>
</dbReference>
<dbReference type="InterPro" id="IPR017937">
    <property type="entry name" value="Thioredoxin_CS"/>
</dbReference>
<keyword evidence="3" id="KW-0735">Signal-anchor</keyword>
<keyword evidence="6" id="KW-0472">Membrane</keyword>
<evidence type="ECO:0000256" key="1">
    <source>
        <dbReference type="ARBA" id="ARBA00004196"/>
    </source>
</evidence>
<dbReference type="AlphaFoldDB" id="A0A9Q4FZB7"/>
<evidence type="ECO:0000256" key="2">
    <source>
        <dbReference type="ARBA" id="ARBA00022748"/>
    </source>
</evidence>
<comment type="subcellular location">
    <subcellularLocation>
        <location evidence="1">Cell envelope</location>
    </subcellularLocation>
</comment>
<evidence type="ECO:0000313" key="8">
    <source>
        <dbReference type="EMBL" id="MCR6096604.1"/>
    </source>
</evidence>
<dbReference type="InterPro" id="IPR050553">
    <property type="entry name" value="Thioredoxin_ResA/DsbE_sf"/>
</dbReference>
<dbReference type="PROSITE" id="PS51352">
    <property type="entry name" value="THIOREDOXIN_2"/>
    <property type="match status" value="1"/>
</dbReference>
<evidence type="ECO:0000256" key="3">
    <source>
        <dbReference type="ARBA" id="ARBA00022968"/>
    </source>
</evidence>
<dbReference type="InterPro" id="IPR013766">
    <property type="entry name" value="Thioredoxin_domain"/>
</dbReference>
<feature type="domain" description="Thioredoxin" evidence="7">
    <location>
        <begin position="62"/>
        <end position="203"/>
    </location>
</feature>
<keyword evidence="4" id="KW-1015">Disulfide bond</keyword>
<feature type="transmembrane region" description="Helical" evidence="6">
    <location>
        <begin position="7"/>
        <end position="24"/>
    </location>
</feature>
<sequence length="203" mass="23606">MRGRRILSIMIFVAAIVIGGYVIYEEVKDNNDKNEQLLNDYLESGGIEREGVEDLEDDQTAMQPGTTAKDFTLTKLNSKETITLSDLRGNYVILNMWASWCPPCRDEMPDFIKFYEEYQDENVVIVAINMTTEERSVDNVQQFVNDFNIPFYILLDEEGEVKENYDVHYLPTTLIIDPDGKVTVRRPGHINYDMLVDYYEEME</sequence>
<evidence type="ECO:0000313" key="9">
    <source>
        <dbReference type="Proteomes" id="UP001057753"/>
    </source>
</evidence>
<dbReference type="Gene3D" id="3.40.30.10">
    <property type="entry name" value="Glutaredoxin"/>
    <property type="match status" value="1"/>
</dbReference>
<accession>A0A9Q4FZB7</accession>
<dbReference type="CDD" id="cd02966">
    <property type="entry name" value="TlpA_like_family"/>
    <property type="match status" value="1"/>
</dbReference>
<evidence type="ECO:0000256" key="5">
    <source>
        <dbReference type="ARBA" id="ARBA00023284"/>
    </source>
</evidence>
<gene>
    <name evidence="8" type="ORF">HXA33_08550</name>
</gene>
<reference evidence="8" key="1">
    <citation type="submission" date="2020-06" db="EMBL/GenBank/DDBJ databases">
        <title>Insight into the genomes of haloalkaliphilic bacilli from Kenyan soda lakes.</title>
        <authorList>
            <person name="Mwirichia R."/>
            <person name="Villamizar G.C."/>
            <person name="Poehlein A."/>
            <person name="Mugweru J."/>
            <person name="Kipnyargis A."/>
            <person name="Kiplimo D."/>
            <person name="Orwa P."/>
            <person name="Daniel R."/>
        </authorList>
    </citation>
    <scope>NUCLEOTIDE SEQUENCE</scope>
    <source>
        <strain evidence="8">B1096_S55</strain>
    </source>
</reference>
<dbReference type="RefSeq" id="WP_257821168.1">
    <property type="nucleotide sequence ID" value="NZ_JABXYM010000001.1"/>
</dbReference>
<dbReference type="PANTHER" id="PTHR42852:SF6">
    <property type="entry name" value="THIOL:DISULFIDE INTERCHANGE PROTEIN DSBE"/>
    <property type="match status" value="1"/>
</dbReference>
<organism evidence="8 9">
    <name type="scientific">Salipaludibacillus agaradhaerens</name>
    <name type="common">Bacillus agaradhaerens</name>
    <dbReference type="NCBI Taxonomy" id="76935"/>
    <lineage>
        <taxon>Bacteria</taxon>
        <taxon>Bacillati</taxon>
        <taxon>Bacillota</taxon>
        <taxon>Bacilli</taxon>
        <taxon>Bacillales</taxon>
        <taxon>Bacillaceae</taxon>
    </lineage>
</organism>
<dbReference type="PANTHER" id="PTHR42852">
    <property type="entry name" value="THIOL:DISULFIDE INTERCHANGE PROTEIN DSBE"/>
    <property type="match status" value="1"/>
</dbReference>
<protein>
    <submittedName>
        <fullName evidence="8">TlpA family protein disulfide reductase</fullName>
    </submittedName>
</protein>
<evidence type="ECO:0000256" key="6">
    <source>
        <dbReference type="SAM" id="Phobius"/>
    </source>
</evidence>
<keyword evidence="9" id="KW-1185">Reference proteome</keyword>
<dbReference type="GO" id="GO:0030313">
    <property type="term" value="C:cell envelope"/>
    <property type="evidence" value="ECO:0007669"/>
    <property type="project" value="UniProtKB-SubCell"/>
</dbReference>
<proteinExistence type="predicted"/>
<keyword evidence="2" id="KW-0201">Cytochrome c-type biogenesis</keyword>
<dbReference type="InterPro" id="IPR036249">
    <property type="entry name" value="Thioredoxin-like_sf"/>
</dbReference>